<proteinExistence type="predicted"/>
<feature type="transmembrane region" description="Helical" evidence="7">
    <location>
        <begin position="6"/>
        <end position="27"/>
    </location>
</feature>
<dbReference type="InterPro" id="IPR046806">
    <property type="entry name" value="MrpA_C/MbhE"/>
</dbReference>
<comment type="caution">
    <text evidence="10">The sequence shown here is derived from an EMBL/GenBank/DDBJ whole genome shotgun (WGS) entry which is preliminary data.</text>
</comment>
<dbReference type="PANTHER" id="PTHR43373">
    <property type="entry name" value="NA(+)/H(+) ANTIPORTER SUBUNIT"/>
    <property type="match status" value="1"/>
</dbReference>
<evidence type="ECO:0000259" key="9">
    <source>
        <dbReference type="Pfam" id="PF20501"/>
    </source>
</evidence>
<reference evidence="10 11" key="1">
    <citation type="submission" date="2023-07" db="EMBL/GenBank/DDBJ databases">
        <title>Genomic Encyclopedia of Type Strains, Phase IV (KMG-IV): sequencing the most valuable type-strain genomes for metagenomic binning, comparative biology and taxonomic classification.</title>
        <authorList>
            <person name="Goeker M."/>
        </authorList>
    </citation>
    <scope>NUCLEOTIDE SEQUENCE [LARGE SCALE GENOMIC DNA]</scope>
    <source>
        <strain evidence="10 11">B6-8</strain>
    </source>
</reference>
<keyword evidence="5 7" id="KW-1133">Transmembrane helix</keyword>
<dbReference type="Proteomes" id="UP001241603">
    <property type="component" value="Unassembled WGS sequence"/>
</dbReference>
<evidence type="ECO:0000256" key="4">
    <source>
        <dbReference type="ARBA" id="ARBA00022692"/>
    </source>
</evidence>
<name>A0ABU0HFF1_9HYPH</name>
<keyword evidence="11" id="KW-1185">Reference proteome</keyword>
<dbReference type="PANTHER" id="PTHR43373:SF1">
    <property type="entry name" value="NA(+)_H(+) ANTIPORTER SUBUNIT A"/>
    <property type="match status" value="1"/>
</dbReference>
<keyword evidence="6 7" id="KW-0472">Membrane</keyword>
<feature type="domain" description="MrpA C-terminal/MbhE" evidence="9">
    <location>
        <begin position="127"/>
        <end position="176"/>
    </location>
</feature>
<keyword evidence="3" id="KW-1003">Cell membrane</keyword>
<dbReference type="InterPro" id="IPR042106">
    <property type="entry name" value="Nuo/plastoQ_OxRdtase_6_NuoJ"/>
</dbReference>
<evidence type="ECO:0000256" key="3">
    <source>
        <dbReference type="ARBA" id="ARBA00022475"/>
    </source>
</evidence>
<evidence type="ECO:0000256" key="7">
    <source>
        <dbReference type="SAM" id="Phobius"/>
    </source>
</evidence>
<dbReference type="Gene3D" id="1.20.120.1200">
    <property type="entry name" value="NADH-ubiquinone/plastoquinone oxidoreductase chain 6, subunit NuoJ"/>
    <property type="match status" value="1"/>
</dbReference>
<dbReference type="RefSeq" id="WP_266351110.1">
    <property type="nucleotide sequence ID" value="NZ_JAPKNG010000007.1"/>
</dbReference>
<evidence type="ECO:0000313" key="11">
    <source>
        <dbReference type="Proteomes" id="UP001241603"/>
    </source>
</evidence>
<comment type="subcellular location">
    <subcellularLocation>
        <location evidence="1">Cell membrane</location>
        <topology evidence="1">Multi-pass membrane protein</topology>
    </subcellularLocation>
</comment>
<protein>
    <submittedName>
        <fullName evidence="10">Multicomponent Na+:H+ antiporter subunit B</fullName>
    </submittedName>
</protein>
<dbReference type="InterPro" id="IPR025383">
    <property type="entry name" value="MrpA_C/MbhD"/>
</dbReference>
<organism evidence="10 11">
    <name type="scientific">Kaistia dalseonensis</name>
    <dbReference type="NCBI Taxonomy" id="410840"/>
    <lineage>
        <taxon>Bacteria</taxon>
        <taxon>Pseudomonadati</taxon>
        <taxon>Pseudomonadota</taxon>
        <taxon>Alphaproteobacteria</taxon>
        <taxon>Hyphomicrobiales</taxon>
        <taxon>Kaistiaceae</taxon>
        <taxon>Kaistia</taxon>
    </lineage>
</organism>
<evidence type="ECO:0000259" key="8">
    <source>
        <dbReference type="Pfam" id="PF13244"/>
    </source>
</evidence>
<feature type="transmembrane region" description="Helical" evidence="7">
    <location>
        <begin position="59"/>
        <end position="81"/>
    </location>
</feature>
<keyword evidence="4 7" id="KW-0812">Transmembrane</keyword>
<dbReference type="NCBIfam" id="NF009159">
    <property type="entry name" value="PRK12504.1"/>
    <property type="match status" value="1"/>
</dbReference>
<accession>A0ABU0HFF1</accession>
<feature type="domain" description="MrpA C-terminal/MbhD" evidence="8">
    <location>
        <begin position="17"/>
        <end position="81"/>
    </location>
</feature>
<feature type="transmembrane region" description="Helical" evidence="7">
    <location>
        <begin position="32"/>
        <end position="53"/>
    </location>
</feature>
<keyword evidence="2" id="KW-0813">Transport</keyword>
<evidence type="ECO:0000313" key="10">
    <source>
        <dbReference type="EMBL" id="MDQ0440246.1"/>
    </source>
</evidence>
<evidence type="ECO:0000256" key="2">
    <source>
        <dbReference type="ARBA" id="ARBA00022448"/>
    </source>
</evidence>
<evidence type="ECO:0000256" key="1">
    <source>
        <dbReference type="ARBA" id="ARBA00004651"/>
    </source>
</evidence>
<evidence type="ECO:0000256" key="6">
    <source>
        <dbReference type="ARBA" id="ARBA00023136"/>
    </source>
</evidence>
<feature type="transmembrane region" description="Helical" evidence="7">
    <location>
        <begin position="93"/>
        <end position="111"/>
    </location>
</feature>
<evidence type="ECO:0000256" key="5">
    <source>
        <dbReference type="ARBA" id="ARBA00022989"/>
    </source>
</evidence>
<sequence length="183" mass="18970">MMDPAFAEQAITLVILLLLAAVTVGIVRVRGLFAAVVLLGAYSFLMATLFVVLDAVDVAMTEASVGAGISTVLFLGALYLTDTKEATGKARELAPLAVAAITAAVLIWGMSDLPEFGSADQPIHAKGADYLARSLPDTGIPNVVTSVLASYRGFDTLGETTVVFTAGIGVLVLLRRRSGQGKS</sequence>
<dbReference type="InterPro" id="IPR050616">
    <property type="entry name" value="CPA3_Na-H_Antiporter_A"/>
</dbReference>
<gene>
    <name evidence="10" type="ORF">QO014_004659</name>
</gene>
<dbReference type="Pfam" id="PF13244">
    <property type="entry name" value="MbhD"/>
    <property type="match status" value="1"/>
</dbReference>
<dbReference type="Pfam" id="PF20501">
    <property type="entry name" value="MbhE"/>
    <property type="match status" value="1"/>
</dbReference>
<dbReference type="EMBL" id="JAUSVO010000007">
    <property type="protein sequence ID" value="MDQ0440246.1"/>
    <property type="molecule type" value="Genomic_DNA"/>
</dbReference>
<feature type="transmembrane region" description="Helical" evidence="7">
    <location>
        <begin position="156"/>
        <end position="174"/>
    </location>
</feature>